<keyword evidence="1" id="KW-0547">Nucleotide-binding</keyword>
<proteinExistence type="predicted"/>
<feature type="region of interest" description="Disordered" evidence="2">
    <location>
        <begin position="59"/>
        <end position="80"/>
    </location>
</feature>
<evidence type="ECO:0000256" key="1">
    <source>
        <dbReference type="ARBA" id="ARBA00022741"/>
    </source>
</evidence>
<dbReference type="SMART" id="SM00173">
    <property type="entry name" value="RAS"/>
    <property type="match status" value="1"/>
</dbReference>
<reference evidence="3" key="1">
    <citation type="submission" date="2025-08" db="UniProtKB">
        <authorList>
            <consortium name="Ensembl"/>
        </authorList>
    </citation>
    <scope>IDENTIFICATION</scope>
</reference>
<keyword evidence="4" id="KW-1185">Reference proteome</keyword>
<dbReference type="GO" id="GO:0003924">
    <property type="term" value="F:GTPase activity"/>
    <property type="evidence" value="ECO:0007669"/>
    <property type="project" value="InterPro"/>
</dbReference>
<sequence>MGGSLRVAVLGAPGVGKTAIIRQFLFGDYPERHRPTDGPRLYRPAVLLDGAVYDLSIRDGDVAGPGSSPGGPEEWPDPKDWSLQDTDAFVLVYDICSPDSFDYVKALRQRIAETRSSTSSSSSSHLFHQRSRGPPRATSSSSTKATSVHAPATTEATSVSTTATSEHSTGTTTIHEATSSSPHATRATSATITT</sequence>
<name>A0A8C9HXL9_9PRIM</name>
<feature type="compositionally biased region" description="Low complexity" evidence="2">
    <location>
        <begin position="62"/>
        <end position="73"/>
    </location>
</feature>
<dbReference type="InterPro" id="IPR027417">
    <property type="entry name" value="P-loop_NTPase"/>
</dbReference>
<dbReference type="PANTHER" id="PTHR46350:SF3">
    <property type="entry name" value="RAS-LIKE PROTEIN FAMILY MEMBER 10A"/>
    <property type="match status" value="1"/>
</dbReference>
<dbReference type="Ensembl" id="ENSPTET00000033099.1">
    <property type="protein sequence ID" value="ENSPTEP00000023102.1"/>
    <property type="gene ID" value="ENSPTEG00000023898.1"/>
</dbReference>
<reference evidence="3" key="2">
    <citation type="submission" date="2025-09" db="UniProtKB">
        <authorList>
            <consortium name="Ensembl"/>
        </authorList>
    </citation>
    <scope>IDENTIFICATION</scope>
</reference>
<dbReference type="InterPro" id="IPR001806">
    <property type="entry name" value="Small_GTPase"/>
</dbReference>
<feature type="region of interest" description="Disordered" evidence="2">
    <location>
        <begin position="114"/>
        <end position="194"/>
    </location>
</feature>
<dbReference type="GO" id="GO:0005525">
    <property type="term" value="F:GTP binding"/>
    <property type="evidence" value="ECO:0007669"/>
    <property type="project" value="InterPro"/>
</dbReference>
<dbReference type="AlphaFoldDB" id="A0A8C9HXL9"/>
<dbReference type="InterPro" id="IPR052661">
    <property type="entry name" value="Ras-like_GTPase_Reg"/>
</dbReference>
<evidence type="ECO:0000256" key="2">
    <source>
        <dbReference type="SAM" id="MobiDB-lite"/>
    </source>
</evidence>
<dbReference type="PANTHER" id="PTHR46350">
    <property type="entry name" value="RAS LIKE FAMILY 10 MEMBER B-RELATED"/>
    <property type="match status" value="1"/>
</dbReference>
<organism evidence="3 4">
    <name type="scientific">Piliocolobus tephrosceles</name>
    <name type="common">Ugandan red Colobus</name>
    <dbReference type="NCBI Taxonomy" id="591936"/>
    <lineage>
        <taxon>Eukaryota</taxon>
        <taxon>Metazoa</taxon>
        <taxon>Chordata</taxon>
        <taxon>Craniata</taxon>
        <taxon>Vertebrata</taxon>
        <taxon>Euteleostomi</taxon>
        <taxon>Mammalia</taxon>
        <taxon>Eutheria</taxon>
        <taxon>Euarchontoglires</taxon>
        <taxon>Primates</taxon>
        <taxon>Haplorrhini</taxon>
        <taxon>Catarrhini</taxon>
        <taxon>Cercopithecidae</taxon>
        <taxon>Colobinae</taxon>
        <taxon>Piliocolobus</taxon>
    </lineage>
</organism>
<evidence type="ECO:0000313" key="3">
    <source>
        <dbReference type="Ensembl" id="ENSPTEP00000023102.1"/>
    </source>
</evidence>
<dbReference type="Proteomes" id="UP000694416">
    <property type="component" value="Unplaced"/>
</dbReference>
<accession>A0A8C9HXL9</accession>
<dbReference type="Gene3D" id="3.40.50.300">
    <property type="entry name" value="P-loop containing nucleotide triphosphate hydrolases"/>
    <property type="match status" value="1"/>
</dbReference>
<dbReference type="Pfam" id="PF00071">
    <property type="entry name" value="Ras"/>
    <property type="match status" value="1"/>
</dbReference>
<protein>
    <submittedName>
        <fullName evidence="3">RAS like family 10 member A</fullName>
    </submittedName>
</protein>
<feature type="compositionally biased region" description="Polar residues" evidence="2">
    <location>
        <begin position="174"/>
        <end position="194"/>
    </location>
</feature>
<feature type="compositionally biased region" description="Low complexity" evidence="2">
    <location>
        <begin position="137"/>
        <end position="173"/>
    </location>
</feature>
<evidence type="ECO:0000313" key="4">
    <source>
        <dbReference type="Proteomes" id="UP000694416"/>
    </source>
</evidence>
<dbReference type="SUPFAM" id="SSF52540">
    <property type="entry name" value="P-loop containing nucleoside triphosphate hydrolases"/>
    <property type="match status" value="1"/>
</dbReference>